<evidence type="ECO:0000313" key="2">
    <source>
        <dbReference type="Proteomes" id="UP000662754"/>
    </source>
</evidence>
<protein>
    <submittedName>
        <fullName evidence="1">Uncharacterized protein</fullName>
    </submittedName>
</protein>
<dbReference type="Proteomes" id="UP000662754">
    <property type="component" value="Segment"/>
</dbReference>
<dbReference type="KEGG" id="vg:77945615"/>
<dbReference type="RefSeq" id="YP_010669445.1">
    <property type="nucleotide sequence ID" value="NC_070960.1"/>
</dbReference>
<keyword evidence="2" id="KW-1185">Reference proteome</keyword>
<organism evidence="1 2">
    <name type="scientific">Synechococcus phage S-H9-2</name>
    <dbReference type="NCBI Taxonomy" id="2783669"/>
    <lineage>
        <taxon>Viruses</taxon>
        <taxon>Duplodnaviria</taxon>
        <taxon>Heunggongvirae</taxon>
        <taxon>Uroviricota</taxon>
        <taxon>Caudoviricetes</taxon>
        <taxon>Pantevenvirales</taxon>
        <taxon>Kyanoviridae</taxon>
        <taxon>Yushanluvirus</taxon>
        <taxon>Yushanluvirus satich</taxon>
    </lineage>
</organism>
<name>A0A873WBA6_9CAUD</name>
<reference evidence="1" key="1">
    <citation type="submission" date="2020-10" db="EMBL/GenBank/DDBJ databases">
        <title>The Isolation and Genome Sequence of a Novel Cyanophage S-H9-2 from the Yellow Sea, China.</title>
        <authorList>
            <person name="Jiang T."/>
            <person name="Luo L."/>
        </authorList>
    </citation>
    <scope>NUCLEOTIDE SEQUENCE</scope>
</reference>
<accession>A0A873WBA6</accession>
<proteinExistence type="predicted"/>
<sequence>MTQTPTATVRRPILQIDLLNDYIAVAPPDAADSSDDFNLQELTVVKFSEEMKAKFFELLESFWHTDDDRLEYFSYYSDAAYFCQRKRQKYDFERDSTYWTDYQFTGATDLQAKQVYDLALATFYVAQRIRTIEVGEKIAAVEKQYTFFEKKYLKRKREKKLLLASTDWRVLPDIEDSYEGEKDRWIAWRAKVRQIAIPDPVDYPTGLDFLKSLYENVFPIDPDLYNERYPNGLLADAMTPAPAFMDPDDSEQWVNYDDDASKDFVNDRVINALIYARTRSTVTVNVNREVRDIIRLMKAEEIHPDFDSSLFVSEE</sequence>
<evidence type="ECO:0000313" key="1">
    <source>
        <dbReference type="EMBL" id="QPB08460.1"/>
    </source>
</evidence>
<dbReference type="GeneID" id="77945615"/>
<dbReference type="EMBL" id="MW147367">
    <property type="protein sequence ID" value="QPB08460.1"/>
    <property type="molecule type" value="Genomic_DNA"/>
</dbReference>